<comment type="caution">
    <text evidence="4">The sequence shown here is derived from an EMBL/GenBank/DDBJ whole genome shotgun (WGS) entry which is preliminary data.</text>
</comment>
<dbReference type="PRINTS" id="PR00359">
    <property type="entry name" value="BP450"/>
</dbReference>
<dbReference type="SUPFAM" id="SSF48264">
    <property type="entry name" value="Cytochrome P450"/>
    <property type="match status" value="1"/>
</dbReference>
<keyword evidence="2" id="KW-0349">Heme</keyword>
<dbReference type="PROSITE" id="PS00086">
    <property type="entry name" value="CYTOCHROME_P450"/>
    <property type="match status" value="1"/>
</dbReference>
<accession>A0ABV6RBL8</accession>
<proteinExistence type="inferred from homology"/>
<evidence type="ECO:0000256" key="2">
    <source>
        <dbReference type="RuleBase" id="RU000461"/>
    </source>
</evidence>
<keyword evidence="5" id="KW-1185">Reference proteome</keyword>
<evidence type="ECO:0000313" key="4">
    <source>
        <dbReference type="EMBL" id="MFC0674380.1"/>
    </source>
</evidence>
<evidence type="ECO:0000256" key="3">
    <source>
        <dbReference type="SAM" id="MobiDB-lite"/>
    </source>
</evidence>
<dbReference type="PANTHER" id="PTHR46696">
    <property type="entry name" value="P450, PUTATIVE (EUROFUNG)-RELATED"/>
    <property type="match status" value="1"/>
</dbReference>
<dbReference type="RefSeq" id="WP_376980419.1">
    <property type="nucleotide sequence ID" value="NZ_JBHLSV010000011.1"/>
</dbReference>
<dbReference type="InterPro" id="IPR001128">
    <property type="entry name" value="Cyt_P450"/>
</dbReference>
<gene>
    <name evidence="4" type="ORF">ACFFF6_10485</name>
</gene>
<dbReference type="Proteomes" id="UP001589793">
    <property type="component" value="Unassembled WGS sequence"/>
</dbReference>
<reference evidence="4 5" key="1">
    <citation type="submission" date="2024-09" db="EMBL/GenBank/DDBJ databases">
        <authorList>
            <person name="Sun Q."/>
            <person name="Mori K."/>
        </authorList>
    </citation>
    <scope>NUCLEOTIDE SEQUENCE [LARGE SCALE GENOMIC DNA]</scope>
    <source>
        <strain evidence="4 5">CICC 10874</strain>
    </source>
</reference>
<sequence length="406" mass="44273">MTARGDRGTDERRAPRPHPCPWAGAEPGSGLRHVGGYEAARTVLRSRGATTQAGFTAESIPQGLLARHPILLSDGPEHDAQRRAAGRFFSPSRVDAQYARLMDDLADRLVGDAVRKGGCRPEELALHYAVGVTREAVGLTHAPLPAMSRRLEGFLRQPPFDLARPGLGRTRVQWAAAAWRGLVPLARFHVCDVLPAVRSRRRHPRADLVSHLIAEGCSRTEILVECVTYATAGMITTREFAVMALWHLLERPELADRFRRADRTGRLAILREIIRLEPVVGHLYRRVRRPIHLPEGPDLAPGDLVDLCVAEANLDPALGPRTTGLEPCRPLPRGAAGGGLSFGAGEHRCPGEHLALVETAVLLGRILQEGPRLRTPPRVSWDQLVAGYRLRGAVLGFSPSGSASPR</sequence>
<dbReference type="PANTHER" id="PTHR46696:SF1">
    <property type="entry name" value="CYTOCHROME P450 YJIB-RELATED"/>
    <property type="match status" value="1"/>
</dbReference>
<keyword evidence="2" id="KW-0479">Metal-binding</keyword>
<comment type="similarity">
    <text evidence="1 2">Belongs to the cytochrome P450 family.</text>
</comment>
<keyword evidence="2" id="KW-0560">Oxidoreductase</keyword>
<name>A0ABV6RBL8_9MICO</name>
<evidence type="ECO:0000313" key="5">
    <source>
        <dbReference type="Proteomes" id="UP001589793"/>
    </source>
</evidence>
<dbReference type="InterPro" id="IPR017972">
    <property type="entry name" value="Cyt_P450_CS"/>
</dbReference>
<evidence type="ECO:0000256" key="1">
    <source>
        <dbReference type="ARBA" id="ARBA00010617"/>
    </source>
</evidence>
<dbReference type="EMBL" id="JBHLSV010000011">
    <property type="protein sequence ID" value="MFC0674380.1"/>
    <property type="molecule type" value="Genomic_DNA"/>
</dbReference>
<dbReference type="CDD" id="cd00302">
    <property type="entry name" value="cytochrome_P450"/>
    <property type="match status" value="1"/>
</dbReference>
<feature type="compositionally biased region" description="Basic and acidic residues" evidence="3">
    <location>
        <begin position="1"/>
        <end position="14"/>
    </location>
</feature>
<feature type="region of interest" description="Disordered" evidence="3">
    <location>
        <begin position="1"/>
        <end position="29"/>
    </location>
</feature>
<protein>
    <submittedName>
        <fullName evidence="4">Cytochrome P450</fullName>
    </submittedName>
</protein>
<dbReference type="Gene3D" id="1.10.630.10">
    <property type="entry name" value="Cytochrome P450"/>
    <property type="match status" value="1"/>
</dbReference>
<keyword evidence="2" id="KW-0503">Monooxygenase</keyword>
<dbReference type="Pfam" id="PF00067">
    <property type="entry name" value="p450"/>
    <property type="match status" value="1"/>
</dbReference>
<organism evidence="4 5">
    <name type="scientific">Brachybacterium hainanense</name>
    <dbReference type="NCBI Taxonomy" id="1541174"/>
    <lineage>
        <taxon>Bacteria</taxon>
        <taxon>Bacillati</taxon>
        <taxon>Actinomycetota</taxon>
        <taxon>Actinomycetes</taxon>
        <taxon>Micrococcales</taxon>
        <taxon>Dermabacteraceae</taxon>
        <taxon>Brachybacterium</taxon>
    </lineage>
</organism>
<dbReference type="InterPro" id="IPR002397">
    <property type="entry name" value="Cyt_P450_B"/>
</dbReference>
<keyword evidence="2" id="KW-0408">Iron</keyword>
<dbReference type="InterPro" id="IPR036396">
    <property type="entry name" value="Cyt_P450_sf"/>
</dbReference>
<dbReference type="PRINTS" id="PR00385">
    <property type="entry name" value="P450"/>
</dbReference>